<accession>A0A0E9M1E9</accession>
<organism evidence="1 2">
    <name type="scientific">Geofilum rubicundum JCM 15548</name>
    <dbReference type="NCBI Taxonomy" id="1236989"/>
    <lineage>
        <taxon>Bacteria</taxon>
        <taxon>Pseudomonadati</taxon>
        <taxon>Bacteroidota</taxon>
        <taxon>Bacteroidia</taxon>
        <taxon>Marinilabiliales</taxon>
        <taxon>Marinilabiliaceae</taxon>
        <taxon>Geofilum</taxon>
    </lineage>
</organism>
<dbReference type="InterPro" id="IPR003718">
    <property type="entry name" value="OsmC/Ohr_fam"/>
</dbReference>
<keyword evidence="2" id="KW-1185">Reference proteome</keyword>
<gene>
    <name evidence="1" type="ORF">JCM15548_14007</name>
</gene>
<dbReference type="InterPro" id="IPR036102">
    <property type="entry name" value="OsmC/Ohrsf"/>
</dbReference>
<dbReference type="AlphaFoldDB" id="A0A0E9M1E9"/>
<dbReference type="OrthoDB" id="9791538at2"/>
<dbReference type="InterPro" id="IPR015946">
    <property type="entry name" value="KH_dom-like_a/b"/>
</dbReference>
<evidence type="ECO:0000313" key="2">
    <source>
        <dbReference type="Proteomes" id="UP000032900"/>
    </source>
</evidence>
<dbReference type="SUPFAM" id="SSF82784">
    <property type="entry name" value="OsmC-like"/>
    <property type="match status" value="1"/>
</dbReference>
<dbReference type="Pfam" id="PF02566">
    <property type="entry name" value="OsmC"/>
    <property type="match status" value="1"/>
</dbReference>
<dbReference type="PANTHER" id="PTHR35368">
    <property type="entry name" value="HYDROPEROXIDE REDUCTASE"/>
    <property type="match status" value="1"/>
</dbReference>
<name>A0A0E9M1E9_9BACT</name>
<proteinExistence type="predicted"/>
<dbReference type="PANTHER" id="PTHR35368:SF1">
    <property type="entry name" value="HYDROPEROXIDE REDUCTASE"/>
    <property type="match status" value="1"/>
</dbReference>
<sequence length="151" mass="16632">MTKLTFAISGENRNDTRLDVDARQFRVVVDEPVALGGNDAGPNPVEYILAGYAGCLNVVGHLVAREMGIAIHKLSVEVAGDLNPARFLGQSFEERSGFQEIRVDLQVYSDSDEATLARWLEVVETRCPVYDNLANTTPVKLGVNKLESVYY</sequence>
<evidence type="ECO:0008006" key="3">
    <source>
        <dbReference type="Google" id="ProtNLM"/>
    </source>
</evidence>
<dbReference type="InterPro" id="IPR052924">
    <property type="entry name" value="OsmC/Ohr_hydroprdx_reductase"/>
</dbReference>
<dbReference type="STRING" id="1236989.JCM15548_14007"/>
<dbReference type="EMBL" id="BAZW01000054">
    <property type="protein sequence ID" value="GAO31627.1"/>
    <property type="molecule type" value="Genomic_DNA"/>
</dbReference>
<protein>
    <recommendedName>
        <fullName evidence="3">OsmC family protein</fullName>
    </recommendedName>
</protein>
<dbReference type="Gene3D" id="3.30.300.20">
    <property type="match status" value="1"/>
</dbReference>
<dbReference type="RefSeq" id="WP_062127845.1">
    <property type="nucleotide sequence ID" value="NZ_BAZW01000054.1"/>
</dbReference>
<evidence type="ECO:0000313" key="1">
    <source>
        <dbReference type="EMBL" id="GAO31627.1"/>
    </source>
</evidence>
<reference evidence="1 2" key="1">
    <citation type="journal article" date="2015" name="Microbes Environ.">
        <title>Distribution and evolution of nitrogen fixation genes in the phylum bacteroidetes.</title>
        <authorList>
            <person name="Inoue J."/>
            <person name="Oshima K."/>
            <person name="Suda W."/>
            <person name="Sakamoto M."/>
            <person name="Iino T."/>
            <person name="Noda S."/>
            <person name="Hongoh Y."/>
            <person name="Hattori M."/>
            <person name="Ohkuma M."/>
        </authorList>
    </citation>
    <scope>NUCLEOTIDE SEQUENCE [LARGE SCALE GENOMIC DNA]</scope>
    <source>
        <strain evidence="1">JCM 15548</strain>
    </source>
</reference>
<comment type="caution">
    <text evidence="1">The sequence shown here is derived from an EMBL/GenBank/DDBJ whole genome shotgun (WGS) entry which is preliminary data.</text>
</comment>
<dbReference type="Proteomes" id="UP000032900">
    <property type="component" value="Unassembled WGS sequence"/>
</dbReference>